<protein>
    <submittedName>
        <fullName evidence="1">Uncharacterized protein</fullName>
    </submittedName>
</protein>
<evidence type="ECO:0000313" key="2">
    <source>
        <dbReference type="Proteomes" id="UP001066276"/>
    </source>
</evidence>
<evidence type="ECO:0000313" key="1">
    <source>
        <dbReference type="EMBL" id="KAJ1136342.1"/>
    </source>
</evidence>
<dbReference type="EMBL" id="JANPWB010000010">
    <property type="protein sequence ID" value="KAJ1136342.1"/>
    <property type="molecule type" value="Genomic_DNA"/>
</dbReference>
<accession>A0AAV7Q9T0</accession>
<dbReference type="AlphaFoldDB" id="A0AAV7Q9T0"/>
<proteinExistence type="predicted"/>
<reference evidence="1" key="1">
    <citation type="journal article" date="2022" name="bioRxiv">
        <title>Sequencing and chromosome-scale assembly of the giantPleurodeles waltlgenome.</title>
        <authorList>
            <person name="Brown T."/>
            <person name="Elewa A."/>
            <person name="Iarovenko S."/>
            <person name="Subramanian E."/>
            <person name="Araus A.J."/>
            <person name="Petzold A."/>
            <person name="Susuki M."/>
            <person name="Suzuki K.-i.T."/>
            <person name="Hayashi T."/>
            <person name="Toyoda A."/>
            <person name="Oliveira C."/>
            <person name="Osipova E."/>
            <person name="Leigh N.D."/>
            <person name="Simon A."/>
            <person name="Yun M.H."/>
        </authorList>
    </citation>
    <scope>NUCLEOTIDE SEQUENCE</scope>
    <source>
        <strain evidence="1">20211129_DDA</strain>
        <tissue evidence="1">Liver</tissue>
    </source>
</reference>
<name>A0AAV7Q9T0_PLEWA</name>
<organism evidence="1 2">
    <name type="scientific">Pleurodeles waltl</name>
    <name type="common">Iberian ribbed newt</name>
    <dbReference type="NCBI Taxonomy" id="8319"/>
    <lineage>
        <taxon>Eukaryota</taxon>
        <taxon>Metazoa</taxon>
        <taxon>Chordata</taxon>
        <taxon>Craniata</taxon>
        <taxon>Vertebrata</taxon>
        <taxon>Euteleostomi</taxon>
        <taxon>Amphibia</taxon>
        <taxon>Batrachia</taxon>
        <taxon>Caudata</taxon>
        <taxon>Salamandroidea</taxon>
        <taxon>Salamandridae</taxon>
        <taxon>Pleurodelinae</taxon>
        <taxon>Pleurodeles</taxon>
    </lineage>
</organism>
<dbReference type="Proteomes" id="UP001066276">
    <property type="component" value="Chromosome 6"/>
</dbReference>
<gene>
    <name evidence="1" type="ORF">NDU88_002759</name>
</gene>
<keyword evidence="2" id="KW-1185">Reference proteome</keyword>
<sequence>MLRGSRSGPNDKPMAYDFIAQLASDVTVHTTYDVCTPGRLVQFPNVIKGVFAMKAMSIKSYCAQCRVVVRRLCLERHKFWFSLSGHTDVGVQNYVRKKRSSYCYRSGKLALWTSNRAEKLHFISVLYSGAHRQLDTRRILKELL</sequence>
<comment type="caution">
    <text evidence="1">The sequence shown here is derived from an EMBL/GenBank/DDBJ whole genome shotgun (WGS) entry which is preliminary data.</text>
</comment>